<dbReference type="PANTHER" id="PTHR47429">
    <property type="entry name" value="PROTEIN TWIN LOV 1"/>
    <property type="match status" value="1"/>
</dbReference>
<feature type="compositionally biased region" description="Basic and acidic residues" evidence="4">
    <location>
        <begin position="153"/>
        <end position="183"/>
    </location>
</feature>
<dbReference type="EMBL" id="PQXO01000789">
    <property type="protein sequence ID" value="TGO82610.1"/>
    <property type="molecule type" value="Genomic_DNA"/>
</dbReference>
<keyword evidence="2" id="KW-0288">FMN</keyword>
<feature type="region of interest" description="Disordered" evidence="4">
    <location>
        <begin position="481"/>
        <end position="501"/>
    </location>
</feature>
<feature type="region of interest" description="Disordered" evidence="4">
    <location>
        <begin position="715"/>
        <end position="751"/>
    </location>
</feature>
<keyword evidence="6" id="KW-1185">Reference proteome</keyword>
<dbReference type="GO" id="GO:0005634">
    <property type="term" value="C:nucleus"/>
    <property type="evidence" value="ECO:0007669"/>
    <property type="project" value="TreeGrafter"/>
</dbReference>
<dbReference type="PANTHER" id="PTHR47429:SF9">
    <property type="entry name" value="PAS DOMAIN-CONTAINING PROTEIN"/>
    <property type="match status" value="1"/>
</dbReference>
<sequence>MWKHLKQKRRNSLQDTSHFPHPNQSTSTAPAEMNIQNLADRRTGTLTYGKTPGFTLPTKIDEASAGEEEGGAEVNDIPFYKPYRPGLGGSHLAGPSQVNRSRRHSLERPYDPSSPRRGTASPTSSKSAKILQAQVDIPLRSSQLTHPSSSLYNEEHRESGEQLQDHFDIPEREERIEIRDSKQSKLASPQSLSSPSTMRSRSRSRGGSVSSYQTNATSLPALQKTGVLEEGELLEPLNEEDIDPGSFDLVAATEIGGKRYSLETRSEQLFSTEHLRIIFSDPSLLLRFTSFLGAHRPSSIPILIYYLDAVKALKAISYSNAIAEALEPIPGFDFTATAASKTMSAALEEKAAKAFDVLVREDLPAYITWAYIQTVSISIQRRITGTLPAHLREASEGLAEVFCLTDPSRPDNPIVFASEDDSRRDGSPFMNLLMCAPLCDSRGTIRYFIGAQVDISGLVKECAELESLQRLVAADELAQEREAERAANPDAELEEYPAPPPKDEFQELSEMLNMQELDTVRKWGGRMHKETEEENSDSNPQKGNWHKPRLHIKSTSPESSNPQLGRISGKLGGIYENYLLVRPYPSLKILFASPTLRVPGILQSPFMAKIGGSNRVREELTQALADGRGVTAKVRWVTKDDIDGRPRWIHCTPLMGSNGSIGVWMIVIVDDETSQHNSKRYRLAPAVDPRFGRSIPFTSKADSSAGSIRDFSIIQHNGSSAQPRTPRSHKSIELDDESSMRSGSPYTLRID</sequence>
<reference evidence="5 6" key="1">
    <citation type="submission" date="2017-12" db="EMBL/GenBank/DDBJ databases">
        <title>Comparative genomics of Botrytis spp.</title>
        <authorList>
            <person name="Valero-Jimenez C.A."/>
            <person name="Tapia P."/>
            <person name="Veloso J."/>
            <person name="Silva-Moreno E."/>
            <person name="Staats M."/>
            <person name="Valdes J.H."/>
            <person name="Van Kan J.A.L."/>
        </authorList>
    </citation>
    <scope>NUCLEOTIDE SEQUENCE [LARGE SCALE GENOMIC DNA]</scope>
    <source>
        <strain evidence="5 6">MUCL3349</strain>
    </source>
</reference>
<feature type="region of interest" description="Disordered" evidence="4">
    <location>
        <begin position="1"/>
        <end position="32"/>
    </location>
</feature>
<evidence type="ECO:0008006" key="7">
    <source>
        <dbReference type="Google" id="ProtNLM"/>
    </source>
</evidence>
<feature type="compositionally biased region" description="Polar residues" evidence="4">
    <location>
        <begin position="553"/>
        <end position="563"/>
    </location>
</feature>
<evidence type="ECO:0000256" key="1">
    <source>
        <dbReference type="ARBA" id="ARBA00022630"/>
    </source>
</evidence>
<comment type="caution">
    <text evidence="5">The sequence shown here is derived from an EMBL/GenBank/DDBJ whole genome shotgun (WGS) entry which is preliminary data.</text>
</comment>
<gene>
    <name evidence="5" type="ORF">BPOR_0792g00020</name>
</gene>
<dbReference type="Gene3D" id="3.30.450.20">
    <property type="entry name" value="PAS domain"/>
    <property type="match status" value="1"/>
</dbReference>
<evidence type="ECO:0000256" key="3">
    <source>
        <dbReference type="ARBA" id="ARBA00022991"/>
    </source>
</evidence>
<dbReference type="Proteomes" id="UP000297280">
    <property type="component" value="Unassembled WGS sequence"/>
</dbReference>
<name>A0A4Z1KAC9_9HELO</name>
<feature type="compositionally biased region" description="Basic residues" evidence="4">
    <location>
        <begin position="1"/>
        <end position="11"/>
    </location>
</feature>
<keyword evidence="1" id="KW-0285">Flavoprotein</keyword>
<dbReference type="STRING" id="87229.A0A4Z1KAC9"/>
<dbReference type="AlphaFoldDB" id="A0A4Z1KAC9"/>
<keyword evidence="3" id="KW-0157">Chromophore</keyword>
<feature type="compositionally biased region" description="Low complexity" evidence="4">
    <location>
        <begin position="184"/>
        <end position="211"/>
    </location>
</feature>
<evidence type="ECO:0000256" key="4">
    <source>
        <dbReference type="SAM" id="MobiDB-lite"/>
    </source>
</evidence>
<feature type="compositionally biased region" description="Polar residues" evidence="4">
    <location>
        <begin position="715"/>
        <end position="725"/>
    </location>
</feature>
<organism evidence="5 6">
    <name type="scientific">Botrytis porri</name>
    <dbReference type="NCBI Taxonomy" id="87229"/>
    <lineage>
        <taxon>Eukaryota</taxon>
        <taxon>Fungi</taxon>
        <taxon>Dikarya</taxon>
        <taxon>Ascomycota</taxon>
        <taxon>Pezizomycotina</taxon>
        <taxon>Leotiomycetes</taxon>
        <taxon>Helotiales</taxon>
        <taxon>Sclerotiniaceae</taxon>
        <taxon>Botrytis</taxon>
    </lineage>
</organism>
<feature type="region of interest" description="Disordered" evidence="4">
    <location>
        <begin position="528"/>
        <end position="563"/>
    </location>
</feature>
<evidence type="ECO:0000313" key="5">
    <source>
        <dbReference type="EMBL" id="TGO82610.1"/>
    </source>
</evidence>
<protein>
    <recommendedName>
        <fullName evidence="7">PAC domain-containing protein</fullName>
    </recommendedName>
</protein>
<accession>A0A4Z1KAC9</accession>
<proteinExistence type="predicted"/>
<evidence type="ECO:0000313" key="6">
    <source>
        <dbReference type="Proteomes" id="UP000297280"/>
    </source>
</evidence>
<feature type="compositionally biased region" description="Polar residues" evidence="4">
    <location>
        <begin position="140"/>
        <end position="152"/>
    </location>
</feature>
<feature type="compositionally biased region" description="Polar residues" evidence="4">
    <location>
        <begin position="13"/>
        <end position="32"/>
    </location>
</feature>
<evidence type="ECO:0000256" key="2">
    <source>
        <dbReference type="ARBA" id="ARBA00022643"/>
    </source>
</evidence>
<feature type="region of interest" description="Disordered" evidence="4">
    <location>
        <begin position="86"/>
        <end position="216"/>
    </location>
</feature>